<organism evidence="2 3">
    <name type="scientific">Tetraparma gracilis</name>
    <dbReference type="NCBI Taxonomy" id="2962635"/>
    <lineage>
        <taxon>Eukaryota</taxon>
        <taxon>Sar</taxon>
        <taxon>Stramenopiles</taxon>
        <taxon>Ochrophyta</taxon>
        <taxon>Bolidophyceae</taxon>
        <taxon>Parmales</taxon>
        <taxon>Triparmaceae</taxon>
        <taxon>Tetraparma</taxon>
    </lineage>
</organism>
<keyword evidence="1" id="KW-1133">Transmembrane helix</keyword>
<feature type="transmembrane region" description="Helical" evidence="1">
    <location>
        <begin position="59"/>
        <end position="76"/>
    </location>
</feature>
<evidence type="ECO:0000313" key="3">
    <source>
        <dbReference type="Proteomes" id="UP001165060"/>
    </source>
</evidence>
<comment type="caution">
    <text evidence="2">The sequence shown here is derived from an EMBL/GenBank/DDBJ whole genome shotgun (WGS) entry which is preliminary data.</text>
</comment>
<evidence type="ECO:0008006" key="4">
    <source>
        <dbReference type="Google" id="ProtNLM"/>
    </source>
</evidence>
<proteinExistence type="predicted"/>
<sequence length="305" mass="32953">MIVVINSTALLRDSVLPTHGVVAASLALSVYSSVLMYLNREMAIRAATKLDSAPFLFPIYFLFDFMSISLFLAAPLDSADFWLLLVSQEVLGVFSCLGGFNVLRWALATAMGQGKGQVFPLKDPDVLEKLTTVAAVDFVGEILSAVALCFFAVGFRIAEAIVGEGAVLGYHCILQPTDPHCQSKPVSSELILAMALVVVVRVLAFALERSIMTRCIETEKHLHAWAVLAKLFSGSYRFLCWGVVTVLGVILITGSNTLSLSENRLRWDEEGDREMGGWVLEGGGVGEGEEGITNIINCTGVLYAP</sequence>
<gene>
    <name evidence="2" type="ORF">TeGR_g551</name>
</gene>
<feature type="transmembrane region" description="Helical" evidence="1">
    <location>
        <begin position="82"/>
        <end position="103"/>
    </location>
</feature>
<keyword evidence="1" id="KW-0812">Transmembrane</keyword>
<feature type="transmembrane region" description="Helical" evidence="1">
    <location>
        <begin position="20"/>
        <end position="38"/>
    </location>
</feature>
<evidence type="ECO:0000313" key="2">
    <source>
        <dbReference type="EMBL" id="GMI25283.1"/>
    </source>
</evidence>
<keyword evidence="3" id="KW-1185">Reference proteome</keyword>
<feature type="transmembrane region" description="Helical" evidence="1">
    <location>
        <begin position="238"/>
        <end position="258"/>
    </location>
</feature>
<name>A0ABQ6MFU6_9STRA</name>
<evidence type="ECO:0000256" key="1">
    <source>
        <dbReference type="SAM" id="Phobius"/>
    </source>
</evidence>
<dbReference type="Proteomes" id="UP001165060">
    <property type="component" value="Unassembled WGS sequence"/>
</dbReference>
<keyword evidence="1" id="KW-0472">Membrane</keyword>
<reference evidence="2 3" key="1">
    <citation type="journal article" date="2023" name="Commun. Biol.">
        <title>Genome analysis of Parmales, the sister group of diatoms, reveals the evolutionary specialization of diatoms from phago-mixotrophs to photoautotrophs.</title>
        <authorList>
            <person name="Ban H."/>
            <person name="Sato S."/>
            <person name="Yoshikawa S."/>
            <person name="Yamada K."/>
            <person name="Nakamura Y."/>
            <person name="Ichinomiya M."/>
            <person name="Sato N."/>
            <person name="Blanc-Mathieu R."/>
            <person name="Endo H."/>
            <person name="Kuwata A."/>
            <person name="Ogata H."/>
        </authorList>
    </citation>
    <scope>NUCLEOTIDE SEQUENCE [LARGE SCALE GENOMIC DNA]</scope>
</reference>
<feature type="transmembrane region" description="Helical" evidence="1">
    <location>
        <begin position="138"/>
        <end position="158"/>
    </location>
</feature>
<accession>A0ABQ6MFU6</accession>
<dbReference type="EMBL" id="BRYB01002777">
    <property type="protein sequence ID" value="GMI25283.1"/>
    <property type="molecule type" value="Genomic_DNA"/>
</dbReference>
<feature type="transmembrane region" description="Helical" evidence="1">
    <location>
        <begin position="190"/>
        <end position="207"/>
    </location>
</feature>
<protein>
    <recommendedName>
        <fullName evidence="4">Transmembrane protein</fullName>
    </recommendedName>
</protein>